<evidence type="ECO:0000256" key="2">
    <source>
        <dbReference type="ARBA" id="ARBA00022898"/>
    </source>
</evidence>
<dbReference type="SUPFAM" id="SSF50621">
    <property type="entry name" value="Alanine racemase C-terminal domain-like"/>
    <property type="match status" value="1"/>
</dbReference>
<dbReference type="InterPro" id="IPR022644">
    <property type="entry name" value="De-COase2_N"/>
</dbReference>
<sequence length="419" mass="45471">MTSEYTVQGHPISELAERFGTPLYLYDGDVLRDVYLSLRERLDPRVDILYSAKANPNVSVCAVLRSLGAGIEVSSLVELVTARRAGAAPEDVIFLGPGKSAEELRACVDQGVHAIVCESFDELEQVNDLRVPGGARVMLRVNPSFESKGARLAMGGKPRQFGMDQDVLLRSRSFLKSLRHVEIIGVHGYMGTRILDAEDVVHNTRGILAAAEELSVELAFDLRTVDVGGGLGVPYFENEKDLDVDLLAAGVNSAVAGFLDRQGDCRVITELGRYLVGWCGTYVVRARYVKESMGEWFVVADGGTNHHMAAVGIGSFVKRNFPVRSLTRYAEPAFRPYNITGPLCTPNDVVAKQVALPEVHAGDLIGVERSGAYGPTASPGLFLGHGFPAEVLVLDGTPHLVRRRDTVEDLLGKQELIPT</sequence>
<gene>
    <name evidence="5" type="ORF">CLV43_109347</name>
</gene>
<proteinExistence type="predicted"/>
<dbReference type="SUPFAM" id="SSF51419">
    <property type="entry name" value="PLP-binding barrel"/>
    <property type="match status" value="1"/>
</dbReference>
<keyword evidence="2 3" id="KW-0663">Pyridoxal phosphate</keyword>
<dbReference type="Gene3D" id="2.40.37.10">
    <property type="entry name" value="Lyase, Ornithine Decarboxylase, Chain A, domain 1"/>
    <property type="match status" value="1"/>
</dbReference>
<dbReference type="InterPro" id="IPR009006">
    <property type="entry name" value="Ala_racemase/Decarboxylase_C"/>
</dbReference>
<evidence type="ECO:0000256" key="3">
    <source>
        <dbReference type="PIRSR" id="PIRSR600183-50"/>
    </source>
</evidence>
<accession>A0A2T0SXI5</accession>
<feature type="domain" description="Orn/DAP/Arg decarboxylase 2 N-terminal" evidence="4">
    <location>
        <begin position="38"/>
        <end position="276"/>
    </location>
</feature>
<reference evidence="5 6" key="1">
    <citation type="submission" date="2018-03" db="EMBL/GenBank/DDBJ databases">
        <title>Genomic Encyclopedia of Archaeal and Bacterial Type Strains, Phase II (KMG-II): from individual species to whole genera.</title>
        <authorList>
            <person name="Goeker M."/>
        </authorList>
    </citation>
    <scope>NUCLEOTIDE SEQUENCE [LARGE SCALE GENOMIC DNA]</scope>
    <source>
        <strain evidence="5 6">DSM 44720</strain>
    </source>
</reference>
<dbReference type="PROSITE" id="PS00879">
    <property type="entry name" value="ODR_DC_2_2"/>
    <property type="match status" value="1"/>
</dbReference>
<comment type="caution">
    <text evidence="5">The sequence shown here is derived from an EMBL/GenBank/DDBJ whole genome shotgun (WGS) entry which is preliminary data.</text>
</comment>
<dbReference type="PANTHER" id="PTHR43727">
    <property type="entry name" value="DIAMINOPIMELATE DECARBOXYLASE"/>
    <property type="match status" value="1"/>
</dbReference>
<comment type="cofactor">
    <cofactor evidence="1 3">
        <name>pyridoxal 5'-phosphate</name>
        <dbReference type="ChEBI" id="CHEBI:597326"/>
    </cofactor>
</comment>
<dbReference type="PRINTS" id="PR01179">
    <property type="entry name" value="ODADCRBXLASE"/>
</dbReference>
<protein>
    <submittedName>
        <fullName evidence="5">Diaminopimelate decarboxylase</fullName>
    </submittedName>
</protein>
<dbReference type="GO" id="GO:0006596">
    <property type="term" value="P:polyamine biosynthetic process"/>
    <property type="evidence" value="ECO:0007669"/>
    <property type="project" value="InterPro"/>
</dbReference>
<dbReference type="Proteomes" id="UP000239494">
    <property type="component" value="Unassembled WGS sequence"/>
</dbReference>
<dbReference type="Gene3D" id="3.20.20.10">
    <property type="entry name" value="Alanine racemase"/>
    <property type="match status" value="1"/>
</dbReference>
<name>A0A2T0SXI5_9PSEU</name>
<keyword evidence="6" id="KW-1185">Reference proteome</keyword>
<feature type="modified residue" description="N6-(pyridoxal phosphate)lysine" evidence="3">
    <location>
        <position position="53"/>
    </location>
</feature>
<dbReference type="Pfam" id="PF02784">
    <property type="entry name" value="Orn_Arg_deC_N"/>
    <property type="match status" value="1"/>
</dbReference>
<dbReference type="AlphaFoldDB" id="A0A2T0SXI5"/>
<dbReference type="InterPro" id="IPR029066">
    <property type="entry name" value="PLP-binding_barrel"/>
</dbReference>
<organism evidence="5 6">
    <name type="scientific">Umezawaea tangerina</name>
    <dbReference type="NCBI Taxonomy" id="84725"/>
    <lineage>
        <taxon>Bacteria</taxon>
        <taxon>Bacillati</taxon>
        <taxon>Actinomycetota</taxon>
        <taxon>Actinomycetes</taxon>
        <taxon>Pseudonocardiales</taxon>
        <taxon>Pseudonocardiaceae</taxon>
        <taxon>Umezawaea</taxon>
    </lineage>
</organism>
<dbReference type="GO" id="GO:0009089">
    <property type="term" value="P:lysine biosynthetic process via diaminopimelate"/>
    <property type="evidence" value="ECO:0007669"/>
    <property type="project" value="TreeGrafter"/>
</dbReference>
<dbReference type="RefSeq" id="WP_106191161.1">
    <property type="nucleotide sequence ID" value="NZ_PVTF01000009.1"/>
</dbReference>
<dbReference type="PRINTS" id="PR01182">
    <property type="entry name" value="ORNDCRBXLASE"/>
</dbReference>
<dbReference type="EMBL" id="PVTF01000009">
    <property type="protein sequence ID" value="PRY38127.1"/>
    <property type="molecule type" value="Genomic_DNA"/>
</dbReference>
<feature type="active site" description="Proton donor" evidence="3">
    <location>
        <position position="344"/>
    </location>
</feature>
<dbReference type="InterPro" id="IPR000183">
    <property type="entry name" value="Orn/DAP/Arg_de-COase"/>
</dbReference>
<evidence type="ECO:0000259" key="4">
    <source>
        <dbReference type="Pfam" id="PF02784"/>
    </source>
</evidence>
<dbReference type="PANTHER" id="PTHR43727:SF2">
    <property type="entry name" value="GROUP IV DECARBOXYLASE"/>
    <property type="match status" value="1"/>
</dbReference>
<dbReference type="OrthoDB" id="9802241at2"/>
<dbReference type="InterPro" id="IPR002433">
    <property type="entry name" value="Orn_de-COase"/>
</dbReference>
<evidence type="ECO:0000256" key="1">
    <source>
        <dbReference type="ARBA" id="ARBA00001933"/>
    </source>
</evidence>
<evidence type="ECO:0000313" key="5">
    <source>
        <dbReference type="EMBL" id="PRY38127.1"/>
    </source>
</evidence>
<dbReference type="GO" id="GO:0008836">
    <property type="term" value="F:diaminopimelate decarboxylase activity"/>
    <property type="evidence" value="ECO:0007669"/>
    <property type="project" value="TreeGrafter"/>
</dbReference>
<dbReference type="InterPro" id="IPR022657">
    <property type="entry name" value="De-COase2_CS"/>
</dbReference>
<evidence type="ECO:0000313" key="6">
    <source>
        <dbReference type="Proteomes" id="UP000239494"/>
    </source>
</evidence>